<dbReference type="EMBL" id="JACEIB010000025">
    <property type="protein sequence ID" value="MBA2935312.1"/>
    <property type="molecule type" value="Genomic_DNA"/>
</dbReference>
<evidence type="ECO:0000313" key="2">
    <source>
        <dbReference type="Proteomes" id="UP000570166"/>
    </source>
</evidence>
<sequence length="207" mass="23013">MRKGAILIVSHLAVAGGTYALTDRRPVDTEAKHTGFFQVDKTKILSTTVESLREEGQLLVFSYKGTATVEAERTWLWLFGGHQNLVVPAVVPYYVDLSQLSLADVTYDDRAKLVRVLLPRVTVGDIAFQPEQAITTNSGTLTYSEEQVEALRRMNFLNARRGMISQAQQPGLLNSARRAAITDIQNYFEIPLRIAGMPDVKVVATFK</sequence>
<name>A0A838L963_9SPHN</name>
<reference evidence="1 2" key="1">
    <citation type="submission" date="2020-07" db="EMBL/GenBank/DDBJ databases">
        <authorList>
            <person name="Sun Q."/>
        </authorList>
    </citation>
    <scope>NUCLEOTIDE SEQUENCE [LARGE SCALE GENOMIC DNA]</scope>
    <source>
        <strain evidence="1 2">CGMCC 1.13654</strain>
    </source>
</reference>
<dbReference type="InterPro" id="IPR025324">
    <property type="entry name" value="DUF4230"/>
</dbReference>
<dbReference type="Proteomes" id="UP000570166">
    <property type="component" value="Unassembled WGS sequence"/>
</dbReference>
<keyword evidence="2" id="KW-1185">Reference proteome</keyword>
<protein>
    <submittedName>
        <fullName evidence="1">DUF4230 domain-containing protein</fullName>
    </submittedName>
</protein>
<dbReference type="RefSeq" id="WP_160365310.1">
    <property type="nucleotide sequence ID" value="NZ_JACEIB010000025.1"/>
</dbReference>
<evidence type="ECO:0000313" key="1">
    <source>
        <dbReference type="EMBL" id="MBA2935312.1"/>
    </source>
</evidence>
<comment type="caution">
    <text evidence="1">The sequence shown here is derived from an EMBL/GenBank/DDBJ whole genome shotgun (WGS) entry which is preliminary data.</text>
</comment>
<dbReference type="Pfam" id="PF14014">
    <property type="entry name" value="DUF4230"/>
    <property type="match status" value="1"/>
</dbReference>
<dbReference type="AlphaFoldDB" id="A0A838L963"/>
<gene>
    <name evidence="1" type="ORF">HZF05_14585</name>
</gene>
<accession>A0A838L963</accession>
<organism evidence="1 2">
    <name type="scientific">Sphingomonas chungangi</name>
    <dbReference type="NCBI Taxonomy" id="2683589"/>
    <lineage>
        <taxon>Bacteria</taxon>
        <taxon>Pseudomonadati</taxon>
        <taxon>Pseudomonadota</taxon>
        <taxon>Alphaproteobacteria</taxon>
        <taxon>Sphingomonadales</taxon>
        <taxon>Sphingomonadaceae</taxon>
        <taxon>Sphingomonas</taxon>
    </lineage>
</organism>
<proteinExistence type="predicted"/>